<gene>
    <name evidence="2" type="ORF">FOKN1_0433</name>
</gene>
<dbReference type="Pfam" id="PF08808">
    <property type="entry name" value="RES"/>
    <property type="match status" value="1"/>
</dbReference>
<accession>A0A1Z4VMK7</accession>
<dbReference type="KEGG" id="ttc:FOKN1_0433"/>
<dbReference type="SMART" id="SM00953">
    <property type="entry name" value="RES"/>
    <property type="match status" value="1"/>
</dbReference>
<reference evidence="2 3" key="1">
    <citation type="submission" date="2017-05" db="EMBL/GenBank/DDBJ databases">
        <title>Thiocyanate degradation by Thiohalobacter thiocyanaticus FOKN1.</title>
        <authorList>
            <person name="Oshiki M."/>
            <person name="Fukushima T."/>
            <person name="Kawano S."/>
            <person name="Nakagawa J."/>
        </authorList>
    </citation>
    <scope>NUCLEOTIDE SEQUENCE [LARGE SCALE GENOMIC DNA]</scope>
    <source>
        <strain evidence="2 3">FOKN1</strain>
    </source>
</reference>
<evidence type="ECO:0000313" key="2">
    <source>
        <dbReference type="EMBL" id="BAZ92837.1"/>
    </source>
</evidence>
<evidence type="ECO:0000259" key="1">
    <source>
        <dbReference type="SMART" id="SM00953"/>
    </source>
</evidence>
<proteinExistence type="predicted"/>
<protein>
    <recommendedName>
        <fullName evidence="1">RES domain-containing protein</fullName>
    </recommendedName>
</protein>
<dbReference type="InterPro" id="IPR014914">
    <property type="entry name" value="RES_dom"/>
</dbReference>
<dbReference type="OrthoDB" id="9795903at2"/>
<sequence>MNGFRLPRRYRPRWQQQTRIIATRHPPIDLFESLDLTEDELRGVWALAELTNPRLQQQAGRLERVRAGDVVTGPNAGIVMAAFTHIGFPSRFTDGGIGIYYAARELETAVRETVFHRELDAKDAGLGPDVFQMRAWIGQVQKSCYDVRGKEYDHLHDPDVNSYGTAQAFTRQLLAEDPDAWGIVYRSVRHPGGDCLAALRPPCVSLPKTGPLLAYHWDGARVTHVDEMETLFRL</sequence>
<dbReference type="AlphaFoldDB" id="A0A1Z4VMK7"/>
<dbReference type="EMBL" id="AP018052">
    <property type="protein sequence ID" value="BAZ92837.1"/>
    <property type="molecule type" value="Genomic_DNA"/>
</dbReference>
<organism evidence="2 3">
    <name type="scientific">Thiohalobacter thiocyanaticus</name>
    <dbReference type="NCBI Taxonomy" id="585455"/>
    <lineage>
        <taxon>Bacteria</taxon>
        <taxon>Pseudomonadati</taxon>
        <taxon>Pseudomonadota</taxon>
        <taxon>Gammaproteobacteria</taxon>
        <taxon>Thiohalobacterales</taxon>
        <taxon>Thiohalobacteraceae</taxon>
        <taxon>Thiohalobacter</taxon>
    </lineage>
</organism>
<name>A0A1Z4VMK7_9GAMM</name>
<evidence type="ECO:0000313" key="3">
    <source>
        <dbReference type="Proteomes" id="UP000218765"/>
    </source>
</evidence>
<feature type="domain" description="RES" evidence="1">
    <location>
        <begin position="82"/>
        <end position="210"/>
    </location>
</feature>
<keyword evidence="3" id="KW-1185">Reference proteome</keyword>
<dbReference type="RefSeq" id="WP_096364273.1">
    <property type="nucleotide sequence ID" value="NZ_AP018052.1"/>
</dbReference>
<dbReference type="Proteomes" id="UP000218765">
    <property type="component" value="Chromosome"/>
</dbReference>